<proteinExistence type="predicted"/>
<name>A0A2U2PFM9_9SPHI</name>
<keyword evidence="4" id="KW-0732">Signal</keyword>
<organism evidence="6 7">
    <name type="scientific">Pararcticibacter amylolyticus</name>
    <dbReference type="NCBI Taxonomy" id="2173175"/>
    <lineage>
        <taxon>Bacteria</taxon>
        <taxon>Pseudomonadati</taxon>
        <taxon>Bacteroidota</taxon>
        <taxon>Sphingobacteriia</taxon>
        <taxon>Sphingobacteriales</taxon>
        <taxon>Sphingobacteriaceae</taxon>
        <taxon>Pararcticibacter</taxon>
    </lineage>
</organism>
<dbReference type="Gene3D" id="3.40.30.10">
    <property type="entry name" value="Glutaredoxin"/>
    <property type="match status" value="1"/>
</dbReference>
<accession>A0A2U2PFM9</accession>
<dbReference type="EMBL" id="QEAS01000011">
    <property type="protein sequence ID" value="PWG79939.1"/>
    <property type="molecule type" value="Genomic_DNA"/>
</dbReference>
<evidence type="ECO:0000313" key="6">
    <source>
        <dbReference type="EMBL" id="PWG79939.1"/>
    </source>
</evidence>
<dbReference type="Pfam" id="PF08534">
    <property type="entry name" value="Redoxin"/>
    <property type="match status" value="1"/>
</dbReference>
<evidence type="ECO:0000256" key="2">
    <source>
        <dbReference type="ARBA" id="ARBA00022748"/>
    </source>
</evidence>
<gene>
    <name evidence="6" type="ORF">DDR33_14155</name>
</gene>
<dbReference type="InterPro" id="IPR017937">
    <property type="entry name" value="Thioredoxin_CS"/>
</dbReference>
<dbReference type="AlphaFoldDB" id="A0A2U2PFM9"/>
<dbReference type="OrthoDB" id="9815205at2"/>
<dbReference type="RefSeq" id="WP_109416456.1">
    <property type="nucleotide sequence ID" value="NZ_QEAS01000011.1"/>
</dbReference>
<sequence length="169" mass="19485">MKNIFLLLLLIAGLSLRAQKDDQSTLTKVGQSAPGFSFQLTRDSISKLEDYKGKIVMINFFATWCPPCRAELPRVESDIWKIYKNNPRFALLVFAREEGWDKVTPFKQQNGFTFPVLPDEGRKIFSLYATQSIPRNVIIDKDGKIIYQSIGYDPKEFSQMLKLLEEKLK</sequence>
<keyword evidence="6" id="KW-0413">Isomerase</keyword>
<reference evidence="6 7" key="1">
    <citation type="submission" date="2018-04" db="EMBL/GenBank/DDBJ databases">
        <title>Pedobacter chongqingensis sp. nov., isolated from a rottenly hemp rope.</title>
        <authorList>
            <person name="Cai Y."/>
        </authorList>
    </citation>
    <scope>NUCLEOTIDE SEQUENCE [LARGE SCALE GENOMIC DNA]</scope>
    <source>
        <strain evidence="6 7">FJ4-8</strain>
    </source>
</reference>
<comment type="caution">
    <text evidence="6">The sequence shown here is derived from an EMBL/GenBank/DDBJ whole genome shotgun (WGS) entry which is preliminary data.</text>
</comment>
<dbReference type="PANTHER" id="PTHR42852:SF17">
    <property type="entry name" value="THIOREDOXIN-LIKE PROTEIN HI_1115"/>
    <property type="match status" value="1"/>
</dbReference>
<keyword evidence="3" id="KW-0676">Redox-active center</keyword>
<protein>
    <submittedName>
        <fullName evidence="6">Protein-disulfide isomerase</fullName>
    </submittedName>
</protein>
<dbReference type="GO" id="GO:0016491">
    <property type="term" value="F:oxidoreductase activity"/>
    <property type="evidence" value="ECO:0007669"/>
    <property type="project" value="InterPro"/>
</dbReference>
<dbReference type="PROSITE" id="PS51352">
    <property type="entry name" value="THIOREDOXIN_2"/>
    <property type="match status" value="1"/>
</dbReference>
<dbReference type="Proteomes" id="UP000245647">
    <property type="component" value="Unassembled WGS sequence"/>
</dbReference>
<feature type="domain" description="Thioredoxin" evidence="5">
    <location>
        <begin position="27"/>
        <end position="169"/>
    </location>
</feature>
<keyword evidence="7" id="KW-1185">Reference proteome</keyword>
<dbReference type="SUPFAM" id="SSF52833">
    <property type="entry name" value="Thioredoxin-like"/>
    <property type="match status" value="1"/>
</dbReference>
<evidence type="ECO:0000256" key="3">
    <source>
        <dbReference type="ARBA" id="ARBA00023284"/>
    </source>
</evidence>
<dbReference type="GO" id="GO:0030313">
    <property type="term" value="C:cell envelope"/>
    <property type="evidence" value="ECO:0007669"/>
    <property type="project" value="UniProtKB-SubCell"/>
</dbReference>
<dbReference type="InterPro" id="IPR036249">
    <property type="entry name" value="Thioredoxin-like_sf"/>
</dbReference>
<comment type="subcellular location">
    <subcellularLocation>
        <location evidence="1">Cell envelope</location>
    </subcellularLocation>
</comment>
<evidence type="ECO:0000313" key="7">
    <source>
        <dbReference type="Proteomes" id="UP000245647"/>
    </source>
</evidence>
<dbReference type="InterPro" id="IPR013740">
    <property type="entry name" value="Redoxin"/>
</dbReference>
<evidence type="ECO:0000256" key="1">
    <source>
        <dbReference type="ARBA" id="ARBA00004196"/>
    </source>
</evidence>
<dbReference type="GO" id="GO:0016853">
    <property type="term" value="F:isomerase activity"/>
    <property type="evidence" value="ECO:0007669"/>
    <property type="project" value="UniProtKB-KW"/>
</dbReference>
<dbReference type="CDD" id="cd02966">
    <property type="entry name" value="TlpA_like_family"/>
    <property type="match status" value="1"/>
</dbReference>
<dbReference type="InterPro" id="IPR013766">
    <property type="entry name" value="Thioredoxin_domain"/>
</dbReference>
<evidence type="ECO:0000259" key="5">
    <source>
        <dbReference type="PROSITE" id="PS51352"/>
    </source>
</evidence>
<evidence type="ECO:0000256" key="4">
    <source>
        <dbReference type="SAM" id="SignalP"/>
    </source>
</evidence>
<feature type="chain" id="PRO_5015488634" evidence="4">
    <location>
        <begin position="21"/>
        <end position="169"/>
    </location>
</feature>
<feature type="signal peptide" evidence="4">
    <location>
        <begin position="1"/>
        <end position="20"/>
    </location>
</feature>
<dbReference type="GO" id="GO:0017004">
    <property type="term" value="P:cytochrome complex assembly"/>
    <property type="evidence" value="ECO:0007669"/>
    <property type="project" value="UniProtKB-KW"/>
</dbReference>
<dbReference type="PANTHER" id="PTHR42852">
    <property type="entry name" value="THIOL:DISULFIDE INTERCHANGE PROTEIN DSBE"/>
    <property type="match status" value="1"/>
</dbReference>
<keyword evidence="2" id="KW-0201">Cytochrome c-type biogenesis</keyword>
<dbReference type="InterPro" id="IPR050553">
    <property type="entry name" value="Thioredoxin_ResA/DsbE_sf"/>
</dbReference>
<dbReference type="PROSITE" id="PS00194">
    <property type="entry name" value="THIOREDOXIN_1"/>
    <property type="match status" value="1"/>
</dbReference>